<evidence type="ECO:0000313" key="2">
    <source>
        <dbReference type="EMBL" id="CAG8631970.1"/>
    </source>
</evidence>
<evidence type="ECO:0000313" key="3">
    <source>
        <dbReference type="Proteomes" id="UP000789831"/>
    </source>
</evidence>
<proteinExistence type="predicted"/>
<feature type="signal peptide" evidence="1">
    <location>
        <begin position="1"/>
        <end position="25"/>
    </location>
</feature>
<protein>
    <submittedName>
        <fullName evidence="2">6164_t:CDS:1</fullName>
    </submittedName>
</protein>
<accession>A0A9N9DD75</accession>
<sequence>MASKPVLLLVSFVLFAIIAVTMTDAIPVIPVDKPVHGPGFGHPGLGYPGFGYPGYDP</sequence>
<feature type="non-terminal residue" evidence="2">
    <location>
        <position position="57"/>
    </location>
</feature>
<feature type="chain" id="PRO_5040361116" evidence="1">
    <location>
        <begin position="26"/>
        <end position="57"/>
    </location>
</feature>
<reference evidence="2" key="1">
    <citation type="submission" date="2021-06" db="EMBL/GenBank/DDBJ databases">
        <authorList>
            <person name="Kallberg Y."/>
            <person name="Tangrot J."/>
            <person name="Rosling A."/>
        </authorList>
    </citation>
    <scope>NUCLEOTIDE SEQUENCE</scope>
    <source>
        <strain evidence="2">MT106</strain>
    </source>
</reference>
<evidence type="ECO:0000256" key="1">
    <source>
        <dbReference type="SAM" id="SignalP"/>
    </source>
</evidence>
<keyword evidence="3" id="KW-1185">Reference proteome</keyword>
<dbReference type="Proteomes" id="UP000789831">
    <property type="component" value="Unassembled WGS sequence"/>
</dbReference>
<gene>
    <name evidence="2" type="ORF">AGERDE_LOCUS10567</name>
</gene>
<comment type="caution">
    <text evidence="2">The sequence shown here is derived from an EMBL/GenBank/DDBJ whole genome shotgun (WGS) entry which is preliminary data.</text>
</comment>
<keyword evidence="1" id="KW-0732">Signal</keyword>
<dbReference type="EMBL" id="CAJVPL010003406">
    <property type="protein sequence ID" value="CAG8631970.1"/>
    <property type="molecule type" value="Genomic_DNA"/>
</dbReference>
<dbReference type="AlphaFoldDB" id="A0A9N9DD75"/>
<name>A0A9N9DD75_9GLOM</name>
<organism evidence="2 3">
    <name type="scientific">Ambispora gerdemannii</name>
    <dbReference type="NCBI Taxonomy" id="144530"/>
    <lineage>
        <taxon>Eukaryota</taxon>
        <taxon>Fungi</taxon>
        <taxon>Fungi incertae sedis</taxon>
        <taxon>Mucoromycota</taxon>
        <taxon>Glomeromycotina</taxon>
        <taxon>Glomeromycetes</taxon>
        <taxon>Archaeosporales</taxon>
        <taxon>Ambisporaceae</taxon>
        <taxon>Ambispora</taxon>
    </lineage>
</organism>